<proteinExistence type="predicted"/>
<dbReference type="EMBL" id="JAVFWL010000005">
    <property type="protein sequence ID" value="KAK6757658.1"/>
    <property type="molecule type" value="Genomic_DNA"/>
</dbReference>
<comment type="caution">
    <text evidence="1">The sequence shown here is derived from an EMBL/GenBank/DDBJ whole genome shotgun (WGS) entry which is preliminary data.</text>
</comment>
<accession>A0ABR1E545</accession>
<sequence length="115" mass="13246">MEKYHAVIMDQLERSIIEEVPHEDIPKPAHYLSHHGVLKKEGNDIKIRCVYDGSAKMKGNLSLSDSLYRGPLLLPDLTEFLLRIRFDKILISSDIEKAFLMVGLNSDSRDYSRFL</sequence>
<dbReference type="SUPFAM" id="SSF56672">
    <property type="entry name" value="DNA/RNA polymerases"/>
    <property type="match status" value="1"/>
</dbReference>
<keyword evidence="2" id="KW-1185">Reference proteome</keyword>
<dbReference type="PANTHER" id="PTHR47331">
    <property type="entry name" value="PHD-TYPE DOMAIN-CONTAINING PROTEIN"/>
    <property type="match status" value="1"/>
</dbReference>
<dbReference type="InterPro" id="IPR043502">
    <property type="entry name" value="DNA/RNA_pol_sf"/>
</dbReference>
<organism evidence="1 2">
    <name type="scientific">Necator americanus</name>
    <name type="common">Human hookworm</name>
    <dbReference type="NCBI Taxonomy" id="51031"/>
    <lineage>
        <taxon>Eukaryota</taxon>
        <taxon>Metazoa</taxon>
        <taxon>Ecdysozoa</taxon>
        <taxon>Nematoda</taxon>
        <taxon>Chromadorea</taxon>
        <taxon>Rhabditida</taxon>
        <taxon>Rhabditina</taxon>
        <taxon>Rhabditomorpha</taxon>
        <taxon>Strongyloidea</taxon>
        <taxon>Ancylostomatidae</taxon>
        <taxon>Bunostominae</taxon>
        <taxon>Necator</taxon>
    </lineage>
</organism>
<evidence type="ECO:0008006" key="3">
    <source>
        <dbReference type="Google" id="ProtNLM"/>
    </source>
</evidence>
<name>A0ABR1E545_NECAM</name>
<protein>
    <recommendedName>
        <fullName evidence="3">Reverse transcriptase domain-containing protein</fullName>
    </recommendedName>
</protein>
<dbReference type="PANTHER" id="PTHR47331:SF1">
    <property type="entry name" value="GAG-LIKE PROTEIN"/>
    <property type="match status" value="1"/>
</dbReference>
<dbReference type="Proteomes" id="UP001303046">
    <property type="component" value="Unassembled WGS sequence"/>
</dbReference>
<evidence type="ECO:0000313" key="2">
    <source>
        <dbReference type="Proteomes" id="UP001303046"/>
    </source>
</evidence>
<reference evidence="1 2" key="1">
    <citation type="submission" date="2023-08" db="EMBL/GenBank/DDBJ databases">
        <title>A Necator americanus chromosomal reference genome.</title>
        <authorList>
            <person name="Ilik V."/>
            <person name="Petrzelkova K.J."/>
            <person name="Pardy F."/>
            <person name="Fuh T."/>
            <person name="Niatou-Singa F.S."/>
            <person name="Gouil Q."/>
            <person name="Baker L."/>
            <person name="Ritchie M.E."/>
            <person name="Jex A.R."/>
            <person name="Gazzola D."/>
            <person name="Li H."/>
            <person name="Toshio Fujiwara R."/>
            <person name="Zhan B."/>
            <person name="Aroian R.V."/>
            <person name="Pafco B."/>
            <person name="Schwarz E.M."/>
        </authorList>
    </citation>
    <scope>NUCLEOTIDE SEQUENCE [LARGE SCALE GENOMIC DNA]</scope>
    <source>
        <strain evidence="1 2">Aroian</strain>
        <tissue evidence="1">Whole animal</tissue>
    </source>
</reference>
<evidence type="ECO:0000313" key="1">
    <source>
        <dbReference type="EMBL" id="KAK6757658.1"/>
    </source>
</evidence>
<gene>
    <name evidence="1" type="primary">Necator_chrV.g20251</name>
    <name evidence="1" type="ORF">RB195_015459</name>
</gene>